<dbReference type="InterPro" id="IPR002347">
    <property type="entry name" value="SDR_fam"/>
</dbReference>
<keyword evidence="3" id="KW-0444">Lipid biosynthesis</keyword>
<reference evidence="8" key="1">
    <citation type="submission" date="2018-06" db="EMBL/GenBank/DDBJ databases">
        <authorList>
            <person name="Zhirakovskaya E."/>
        </authorList>
    </citation>
    <scope>NUCLEOTIDE SEQUENCE</scope>
</reference>
<proteinExistence type="inferred from homology"/>
<evidence type="ECO:0000256" key="3">
    <source>
        <dbReference type="ARBA" id="ARBA00022516"/>
    </source>
</evidence>
<organism evidence="8">
    <name type="scientific">hydrothermal vent metagenome</name>
    <dbReference type="NCBI Taxonomy" id="652676"/>
    <lineage>
        <taxon>unclassified sequences</taxon>
        <taxon>metagenomes</taxon>
        <taxon>ecological metagenomes</taxon>
    </lineage>
</organism>
<dbReference type="EC" id="1.3.1.9" evidence="8"/>
<keyword evidence="7" id="KW-0275">Fatty acid biosynthesis</keyword>
<dbReference type="AlphaFoldDB" id="A0A3B1DKD8"/>
<comment type="similarity">
    <text evidence="2">Belongs to the short-chain dehydrogenases/reductases (SDR) family. FabI subfamily.</text>
</comment>
<dbReference type="PANTHER" id="PTHR43159">
    <property type="entry name" value="ENOYL-[ACYL-CARRIER-PROTEIN] REDUCTASE"/>
    <property type="match status" value="1"/>
</dbReference>
<evidence type="ECO:0000256" key="7">
    <source>
        <dbReference type="ARBA" id="ARBA00023160"/>
    </source>
</evidence>
<keyword evidence="6" id="KW-0443">Lipid metabolism</keyword>
<dbReference type="Pfam" id="PF13561">
    <property type="entry name" value="adh_short_C2"/>
    <property type="match status" value="1"/>
</dbReference>
<dbReference type="EMBL" id="UOGG01000076">
    <property type="protein sequence ID" value="VAX29107.1"/>
    <property type="molecule type" value="Genomic_DNA"/>
</dbReference>
<dbReference type="PIRSF" id="PIRSF000094">
    <property type="entry name" value="Enoyl-ACP_rdct"/>
    <property type="match status" value="1"/>
</dbReference>
<evidence type="ECO:0000256" key="4">
    <source>
        <dbReference type="ARBA" id="ARBA00022832"/>
    </source>
</evidence>
<keyword evidence="5 8" id="KW-0560">Oxidoreductase</keyword>
<dbReference type="InterPro" id="IPR014358">
    <property type="entry name" value="Enoyl-ACP_Rdtase_NADH"/>
</dbReference>
<evidence type="ECO:0000256" key="2">
    <source>
        <dbReference type="ARBA" id="ARBA00009233"/>
    </source>
</evidence>
<evidence type="ECO:0000313" key="8">
    <source>
        <dbReference type="EMBL" id="VAX29107.1"/>
    </source>
</evidence>
<protein>
    <submittedName>
        <fullName evidence="8">Enoyl-[acyl-carrier-protein] reductase [NADH]</fullName>
        <ecNumber evidence="8">1.3.1.9</ecNumber>
    </submittedName>
</protein>
<dbReference type="InterPro" id="IPR036291">
    <property type="entry name" value="NAD(P)-bd_dom_sf"/>
</dbReference>
<comment type="pathway">
    <text evidence="1">Lipid metabolism.</text>
</comment>
<gene>
    <name evidence="8" type="ORF">MNBD_NITROSPINAE05-1346</name>
</gene>
<evidence type="ECO:0000256" key="5">
    <source>
        <dbReference type="ARBA" id="ARBA00023002"/>
    </source>
</evidence>
<evidence type="ECO:0000256" key="1">
    <source>
        <dbReference type="ARBA" id="ARBA00005189"/>
    </source>
</evidence>
<dbReference type="GO" id="GO:0006633">
    <property type="term" value="P:fatty acid biosynthetic process"/>
    <property type="evidence" value="ECO:0007669"/>
    <property type="project" value="UniProtKB-KW"/>
</dbReference>
<dbReference type="GO" id="GO:0004318">
    <property type="term" value="F:enoyl-[acyl-carrier-protein] reductase (NADH) activity"/>
    <property type="evidence" value="ECO:0007669"/>
    <property type="project" value="UniProtKB-EC"/>
</dbReference>
<dbReference type="PANTHER" id="PTHR43159:SF2">
    <property type="entry name" value="ENOYL-[ACYL-CARRIER-PROTEIN] REDUCTASE [NADH], CHLOROPLASTIC"/>
    <property type="match status" value="1"/>
</dbReference>
<accession>A0A3B1DKD8</accession>
<evidence type="ECO:0000256" key="6">
    <source>
        <dbReference type="ARBA" id="ARBA00023098"/>
    </source>
</evidence>
<keyword evidence="4" id="KW-0276">Fatty acid metabolism</keyword>
<dbReference type="Gene3D" id="3.40.50.720">
    <property type="entry name" value="NAD(P)-binding Rossmann-like Domain"/>
    <property type="match status" value="1"/>
</dbReference>
<dbReference type="SUPFAM" id="SSF51735">
    <property type="entry name" value="NAD(P)-binding Rossmann-fold domains"/>
    <property type="match status" value="1"/>
</dbReference>
<name>A0A3B1DKD8_9ZZZZ</name>
<sequence length="267" mass="29034">MSFLNLAGKTFLVVGVANKKSVAFHIGKILAEEGARVLYSVRSEERRKTVGKLVGDSSVYVCDVEREEEIDRLRKEVGKDCAKIHGILHSVAFANYASGARPFHETGKADFLQSIDITCFSLIQLANAFKDLLDEQASVVTVSISTTRMAAENYGYMAPAKAALDSSLCFLAKSFSAFSNIRFNSVNAGLLKTSASAGIPGYVDSYLYAEELTLRKKALTTQEVANAAVFLLSERASGINAQGIVLDVGMSINYFDRDMVKKAMKPE</sequence>